<name>A0A0F4ZFU6_9PEZI</name>
<comment type="caution">
    <text evidence="7">The sequence shown here is derived from an EMBL/GenBank/DDBJ whole genome shotgun (WGS) entry which is preliminary data.</text>
</comment>
<dbReference type="InterPro" id="IPR036322">
    <property type="entry name" value="WD40_repeat_dom_sf"/>
</dbReference>
<evidence type="ECO:0000256" key="4">
    <source>
        <dbReference type="PROSITE-ProRule" id="PRU00221"/>
    </source>
</evidence>
<dbReference type="InterPro" id="IPR015943">
    <property type="entry name" value="WD40/YVTN_repeat-like_dom_sf"/>
</dbReference>
<feature type="repeat" description="WD" evidence="4">
    <location>
        <begin position="681"/>
        <end position="720"/>
    </location>
</feature>
<feature type="repeat" description="WD" evidence="4">
    <location>
        <begin position="761"/>
        <end position="802"/>
    </location>
</feature>
<dbReference type="InterPro" id="IPR020472">
    <property type="entry name" value="WD40_PAC1"/>
</dbReference>
<comment type="similarity">
    <text evidence="1">Belongs to the WD repeat MET30/SCONB/SCON-2 family.</text>
</comment>
<evidence type="ECO:0000256" key="3">
    <source>
        <dbReference type="ARBA" id="ARBA00022737"/>
    </source>
</evidence>
<dbReference type="InterPro" id="IPR042627">
    <property type="entry name" value="FBXW2"/>
</dbReference>
<reference evidence="7" key="1">
    <citation type="submission" date="2015-03" db="EMBL/GenBank/DDBJ databases">
        <authorList>
            <person name="Radwan O."/>
            <person name="Al-Naeli F.A."/>
            <person name="Rendon G.A."/>
            <person name="Fields C."/>
        </authorList>
    </citation>
    <scope>NUCLEOTIDE SEQUENCE [LARGE SCALE GENOMIC DNA]</scope>
    <source>
        <strain evidence="7">CR-DP1</strain>
    </source>
</reference>
<feature type="region of interest" description="Disordered" evidence="5">
    <location>
        <begin position="292"/>
        <end position="317"/>
    </location>
</feature>
<dbReference type="PROSITE" id="PS50082">
    <property type="entry name" value="WD_REPEATS_2"/>
    <property type="match status" value="5"/>
</dbReference>
<evidence type="ECO:0000313" key="8">
    <source>
        <dbReference type="Proteomes" id="UP000033483"/>
    </source>
</evidence>
<dbReference type="PANTHER" id="PTHR44436">
    <property type="entry name" value="F-BOX/WD REPEAT-CONTAINING PROTEIN 2"/>
    <property type="match status" value="1"/>
</dbReference>
<sequence length="890" mass="96498">MTVFSATPGAASASPAATTSTDTAVTRNISGPASGSNSAIANAEIATGIHYTASSSSNQPSYKYGGRRFTHTAATSSFHCSYDDPRRNHDDNETINIIEALATPSAPCVNPNPVLAPRVRTGRSTSRPRPLTMASHQQSSHSSHPPVSMSNPFSSGQRGRSRSGSNGRSRSGSFTLLLSKRLRAKSFSLDILSHHKDAADAPSHAVAVTDDADVSPDQTVMPHSATVFIPSSAAVASGQPIAPYETFAAAKSRRQSFALPSGSSSTSIRAAFRRASVSFRGFMGLNSFLEAPSPSDPSAEPTTLPVRPSTSANNNKPWHRLRQAASFRHHSQARVPAEHIANDQPLPSPTLPIPGMHGEPPIIPRKTGAAAKAAVAMQNHYLTSGVDPMSPSLVARRPSNWRLKFASSSTSSNSVAVSDNDRESGIGIQVAGDYDFDDSSSMDATLRAPAKVDFVSSLPTELAIMILSLLDFENLDMAKFVSRSWYNAVKNSHVWRESFFRSMAKTFATDGPVLPGTGRGIPRVIPGTDWERVAKAKAQLDLNWESGIPDNMVFLKGHLDSIYCLQTDEDKIITGSRDRTIRIWDLHTYECRTVIGPPAVLSGPNILYDSEGNIVHHVVGVKEDDDTETCHSLPRLISYPMHHDASILCLQYDDRILVTGSSDSTCIVYDAKKNFNPIARLKYHSAAVLDLAFDDKHIVTCSKDSTICVWDRATHTMLRQLTGHRGPVNAVQMRGDSIISCSGDFRVILWNLQTGAAVREFDGHTKGLACLQFSEDGRYVASAGNDKEIRIWDAHTGKCLHKLTGHTQLVRSLHIDSVSGRLISGSYDTNMHVFDLATGQLLFSFDCVHSSWVMGTRSDYRRLISSGQDPKILVIDFGANVPGIELLESR</sequence>
<evidence type="ECO:0000256" key="2">
    <source>
        <dbReference type="ARBA" id="ARBA00022574"/>
    </source>
</evidence>
<dbReference type="InterPro" id="IPR019775">
    <property type="entry name" value="WD40_repeat_CS"/>
</dbReference>
<dbReference type="SUPFAM" id="SSF50978">
    <property type="entry name" value="WD40 repeat-like"/>
    <property type="match status" value="1"/>
</dbReference>
<dbReference type="PROSITE" id="PS50181">
    <property type="entry name" value="FBOX"/>
    <property type="match status" value="1"/>
</dbReference>
<feature type="region of interest" description="Disordered" evidence="5">
    <location>
        <begin position="106"/>
        <end position="172"/>
    </location>
</feature>
<feature type="repeat" description="WD" evidence="4">
    <location>
        <begin position="555"/>
        <end position="594"/>
    </location>
</feature>
<feature type="compositionally biased region" description="Polar residues" evidence="5">
    <location>
        <begin position="27"/>
        <end position="37"/>
    </location>
</feature>
<dbReference type="SMART" id="SM00256">
    <property type="entry name" value="FBOX"/>
    <property type="match status" value="1"/>
</dbReference>
<dbReference type="PRINTS" id="PR00320">
    <property type="entry name" value="GPROTEINBRPT"/>
</dbReference>
<evidence type="ECO:0000259" key="6">
    <source>
        <dbReference type="PROSITE" id="PS50181"/>
    </source>
</evidence>
<evidence type="ECO:0000256" key="1">
    <source>
        <dbReference type="ARBA" id="ARBA00007968"/>
    </source>
</evidence>
<dbReference type="PROSITE" id="PS00678">
    <property type="entry name" value="WD_REPEATS_1"/>
    <property type="match status" value="3"/>
</dbReference>
<dbReference type="InterPro" id="IPR001810">
    <property type="entry name" value="F-box_dom"/>
</dbReference>
<feature type="region of interest" description="Disordered" evidence="5">
    <location>
        <begin position="1"/>
        <end position="37"/>
    </location>
</feature>
<dbReference type="Gene3D" id="1.20.1280.50">
    <property type="match status" value="1"/>
</dbReference>
<evidence type="ECO:0000313" key="7">
    <source>
        <dbReference type="EMBL" id="KKA29469.1"/>
    </source>
</evidence>
<protein>
    <recommendedName>
        <fullName evidence="6">F-box domain-containing protein</fullName>
    </recommendedName>
</protein>
<dbReference type="SMART" id="SM00320">
    <property type="entry name" value="WD40"/>
    <property type="match status" value="7"/>
</dbReference>
<feature type="compositionally biased region" description="Low complexity" evidence="5">
    <location>
        <begin position="292"/>
        <end position="301"/>
    </location>
</feature>
<dbReference type="Proteomes" id="UP000033483">
    <property type="component" value="Unassembled WGS sequence"/>
</dbReference>
<dbReference type="PANTHER" id="PTHR44436:SF1">
    <property type="entry name" value="F-BOX_WD REPEAT-CONTAINING PROTEIN 2"/>
    <property type="match status" value="1"/>
</dbReference>
<dbReference type="Pfam" id="PF00400">
    <property type="entry name" value="WD40"/>
    <property type="match status" value="6"/>
</dbReference>
<dbReference type="AlphaFoldDB" id="A0A0F4ZFU6"/>
<evidence type="ECO:0000256" key="5">
    <source>
        <dbReference type="SAM" id="MobiDB-lite"/>
    </source>
</evidence>
<dbReference type="OrthoDB" id="19711at2759"/>
<dbReference type="EMBL" id="LAEV01000814">
    <property type="protein sequence ID" value="KKA29469.1"/>
    <property type="molecule type" value="Genomic_DNA"/>
</dbReference>
<feature type="compositionally biased region" description="Low complexity" evidence="5">
    <location>
        <begin position="1"/>
        <end position="26"/>
    </location>
</feature>
<dbReference type="InterPro" id="IPR001680">
    <property type="entry name" value="WD40_rpt"/>
</dbReference>
<proteinExistence type="inferred from homology"/>
<dbReference type="PROSITE" id="PS50294">
    <property type="entry name" value="WD_REPEATS_REGION"/>
    <property type="match status" value="3"/>
</dbReference>
<keyword evidence="8" id="KW-1185">Reference proteome</keyword>
<keyword evidence="2 4" id="KW-0853">WD repeat</keyword>
<feature type="compositionally biased region" description="Low complexity" evidence="5">
    <location>
        <begin position="154"/>
        <end position="172"/>
    </location>
</feature>
<feature type="compositionally biased region" description="Low complexity" evidence="5">
    <location>
        <begin position="135"/>
        <end position="144"/>
    </location>
</feature>
<dbReference type="InterPro" id="IPR036047">
    <property type="entry name" value="F-box-like_dom_sf"/>
</dbReference>
<feature type="repeat" description="WD" evidence="4">
    <location>
        <begin position="803"/>
        <end position="844"/>
    </location>
</feature>
<feature type="domain" description="F-box" evidence="6">
    <location>
        <begin position="452"/>
        <end position="498"/>
    </location>
</feature>
<dbReference type="CDD" id="cd00200">
    <property type="entry name" value="WD40"/>
    <property type="match status" value="1"/>
</dbReference>
<gene>
    <name evidence="7" type="ORF">TD95_003397</name>
</gene>
<keyword evidence="3" id="KW-0677">Repeat</keyword>
<feature type="repeat" description="WD" evidence="4">
    <location>
        <begin position="721"/>
        <end position="760"/>
    </location>
</feature>
<organism evidence="7 8">
    <name type="scientific">Thielaviopsis punctulata</name>
    <dbReference type="NCBI Taxonomy" id="72032"/>
    <lineage>
        <taxon>Eukaryota</taxon>
        <taxon>Fungi</taxon>
        <taxon>Dikarya</taxon>
        <taxon>Ascomycota</taxon>
        <taxon>Pezizomycotina</taxon>
        <taxon>Sordariomycetes</taxon>
        <taxon>Hypocreomycetidae</taxon>
        <taxon>Microascales</taxon>
        <taxon>Ceratocystidaceae</taxon>
        <taxon>Thielaviopsis</taxon>
    </lineage>
</organism>
<dbReference type="Pfam" id="PF12937">
    <property type="entry name" value="F-box-like"/>
    <property type="match status" value="1"/>
</dbReference>
<accession>A0A0F4ZFU6</accession>
<dbReference type="Gene3D" id="2.130.10.10">
    <property type="entry name" value="YVTN repeat-like/Quinoprotein amine dehydrogenase"/>
    <property type="match status" value="2"/>
</dbReference>
<dbReference type="SUPFAM" id="SSF81383">
    <property type="entry name" value="F-box domain"/>
    <property type="match status" value="1"/>
</dbReference>